<evidence type="ECO:0000256" key="3">
    <source>
        <dbReference type="ARBA" id="ARBA00022475"/>
    </source>
</evidence>
<keyword evidence="8" id="KW-0378">Hydrolase</keyword>
<keyword evidence="13" id="KW-0961">Cell wall biogenesis/degradation</keyword>
<proteinExistence type="predicted"/>
<evidence type="ECO:0000256" key="5">
    <source>
        <dbReference type="ARBA" id="ARBA00022645"/>
    </source>
</evidence>
<evidence type="ECO:0000256" key="10">
    <source>
        <dbReference type="ARBA" id="ARBA00022984"/>
    </source>
</evidence>
<dbReference type="EMBL" id="BX571662">
    <property type="protein sequence ID" value="CAE11062.1"/>
    <property type="molecule type" value="Genomic_DNA"/>
</dbReference>
<feature type="domain" description="Penicillin-binding protein transpeptidase" evidence="15">
    <location>
        <begin position="255"/>
        <end position="582"/>
    </location>
</feature>
<dbReference type="RefSeq" id="WP_011139844.1">
    <property type="nucleotide sequence ID" value="NC_005090.1"/>
</dbReference>
<keyword evidence="18" id="KW-1185">Reference proteome</keyword>
<evidence type="ECO:0000256" key="9">
    <source>
        <dbReference type="ARBA" id="ARBA00022960"/>
    </source>
</evidence>
<feature type="transmembrane region" description="Helical" evidence="14">
    <location>
        <begin position="7"/>
        <end position="25"/>
    </location>
</feature>
<evidence type="ECO:0000256" key="12">
    <source>
        <dbReference type="ARBA" id="ARBA00023136"/>
    </source>
</evidence>
<dbReference type="AlphaFoldDB" id="Q7M7V4"/>
<keyword evidence="12 14" id="KW-0472">Membrane</keyword>
<evidence type="ECO:0000256" key="8">
    <source>
        <dbReference type="ARBA" id="ARBA00022801"/>
    </source>
</evidence>
<dbReference type="GO" id="GO:0071555">
    <property type="term" value="P:cell wall organization"/>
    <property type="evidence" value="ECO:0007669"/>
    <property type="project" value="UniProtKB-KW"/>
</dbReference>
<dbReference type="Gene3D" id="3.90.1310.10">
    <property type="entry name" value="Penicillin-binding protein 2a (Domain 2)"/>
    <property type="match status" value="1"/>
</dbReference>
<dbReference type="NCBIfam" id="TIGR03423">
    <property type="entry name" value="pbp2_mrdA"/>
    <property type="match status" value="1"/>
</dbReference>
<sequence>MSGRLKFFLIFFVSVWVILVVRIYFISIKSNTYYEELAKRNMIKTEFIVPIRGQILDRNGEPLAVNELGFSLALPPRMSLRSKLAELEHQVELLAEFFPSLNKEETINHYKRQDSPYNHDFINVVDFISYEEMHRLYPRLLQSDYIKILPSTKRFYPNKTTASHIIGYTGRADTKDIERTPLSKFTGIVGKSGLERQYNDFLQGELGYRKIKVTAFNQEIELLEEKRPAENNDILLTLDLRLQKAMDEEFAEKNGAAVVMNIHTGEVLAAGSYPEYDINDFVGGISYTKWNALREDPHNPLLNKLINGTYPPGSVIKMGIGMALLEYAGINEHTVIETPEYIEFGGRKFRDWRVGGHGSSDLVKSIKRSVDVYYYKLSQRAGMSNIAKVIEQMGFGRPTGIDLPNEFSGIVPSPEWKMKRFKQPWYIGDTIVSSIGQGSFAVTPLQVARHTALLASGKLPTPHLAKSLGDIPKIYEPQEALSSFQKSKLPPIRLGMYQVCSEEGGTAYWHTRASKVSIACKTGTAQVVGISQTDKKRIREEDMDYFHRSHAWITGYFPYENPQYAVTVMVEHGGHGGSASGGILVKMANTLSDLGYIDTSIEKGAKGNVKR</sequence>
<dbReference type="Gene3D" id="3.40.710.10">
    <property type="entry name" value="DD-peptidase/beta-lactamase superfamily"/>
    <property type="match status" value="1"/>
</dbReference>
<comment type="subcellular location">
    <subcellularLocation>
        <location evidence="2">Cell membrane</location>
    </subcellularLocation>
    <subcellularLocation>
        <location evidence="1">Membrane</location>
        <topology evidence="1">Single-pass membrane protein</topology>
    </subcellularLocation>
</comment>
<dbReference type="eggNOG" id="COG0768">
    <property type="taxonomic scope" value="Bacteria"/>
</dbReference>
<dbReference type="HOGENOM" id="CLU_009289_1_2_7"/>
<evidence type="ECO:0000256" key="13">
    <source>
        <dbReference type="ARBA" id="ARBA00023316"/>
    </source>
</evidence>
<keyword evidence="5" id="KW-0121">Carboxypeptidase</keyword>
<dbReference type="STRING" id="273121.WS2062"/>
<protein>
    <submittedName>
        <fullName evidence="17">PENICILLIN-BINDING PROTEIN</fullName>
    </submittedName>
</protein>
<evidence type="ECO:0000256" key="6">
    <source>
        <dbReference type="ARBA" id="ARBA00022670"/>
    </source>
</evidence>
<dbReference type="InterPro" id="IPR012338">
    <property type="entry name" value="Beta-lactam/transpept-like"/>
</dbReference>
<evidence type="ECO:0000256" key="7">
    <source>
        <dbReference type="ARBA" id="ARBA00022692"/>
    </source>
</evidence>
<keyword evidence="11 14" id="KW-1133">Transmembrane helix</keyword>
<gene>
    <name evidence="17" type="ordered locus">WS2062</name>
</gene>
<evidence type="ECO:0000256" key="4">
    <source>
        <dbReference type="ARBA" id="ARBA00022519"/>
    </source>
</evidence>
<dbReference type="GO" id="GO:0008658">
    <property type="term" value="F:penicillin binding"/>
    <property type="evidence" value="ECO:0007669"/>
    <property type="project" value="InterPro"/>
</dbReference>
<evidence type="ECO:0000256" key="11">
    <source>
        <dbReference type="ARBA" id="ARBA00022989"/>
    </source>
</evidence>
<evidence type="ECO:0000313" key="18">
    <source>
        <dbReference type="Proteomes" id="UP000000422"/>
    </source>
</evidence>
<reference evidence="17 18" key="1">
    <citation type="journal article" date="2003" name="Proc. Natl. Acad. Sci. U.S.A.">
        <title>Complete genome sequence and analysis of Wolinella succinogenes.</title>
        <authorList>
            <person name="Baar C."/>
            <person name="Eppinger M."/>
            <person name="Raddatz G."/>
            <person name="Simon JM."/>
            <person name="Lanz C."/>
            <person name="Klimmek O."/>
            <person name="Nandakumar R."/>
            <person name="Gross R."/>
            <person name="Rosinus A."/>
            <person name="Keller H."/>
            <person name="Jagtap P."/>
            <person name="Linke B."/>
            <person name="Meyer F."/>
            <person name="Lederer H."/>
            <person name="Schuster S.C."/>
        </authorList>
    </citation>
    <scope>NUCLEOTIDE SEQUENCE [LARGE SCALE GENOMIC DNA]</scope>
    <source>
        <strain evidence="18">ATCC 29543 / DSM 1740 / CCUG 13145 / JCM 31913 / LMG 7466 / NCTC 11488 / FDC 602W</strain>
    </source>
</reference>
<dbReference type="GO" id="GO:0009002">
    <property type="term" value="F:serine-type D-Ala-D-Ala carboxypeptidase activity"/>
    <property type="evidence" value="ECO:0007669"/>
    <property type="project" value="InterPro"/>
</dbReference>
<evidence type="ECO:0000259" key="15">
    <source>
        <dbReference type="Pfam" id="PF00905"/>
    </source>
</evidence>
<keyword evidence="10" id="KW-0573">Peptidoglycan synthesis</keyword>
<keyword evidence="7 14" id="KW-0812">Transmembrane</keyword>
<dbReference type="GO" id="GO:0005886">
    <property type="term" value="C:plasma membrane"/>
    <property type="evidence" value="ECO:0007669"/>
    <property type="project" value="UniProtKB-SubCell"/>
</dbReference>
<dbReference type="InterPro" id="IPR001460">
    <property type="entry name" value="PCN-bd_Tpept"/>
</dbReference>
<evidence type="ECO:0000256" key="1">
    <source>
        <dbReference type="ARBA" id="ARBA00004167"/>
    </source>
</evidence>
<name>Q7M7V4_WOLSU</name>
<dbReference type="FunFam" id="3.40.710.10:FF:000024">
    <property type="entry name" value="Penicillin-binding protein 2"/>
    <property type="match status" value="1"/>
</dbReference>
<dbReference type="GO" id="GO:0006508">
    <property type="term" value="P:proteolysis"/>
    <property type="evidence" value="ECO:0007669"/>
    <property type="project" value="UniProtKB-KW"/>
</dbReference>
<keyword evidence="3" id="KW-1003">Cell membrane</keyword>
<dbReference type="KEGG" id="wsu:WS2062"/>
<dbReference type="GO" id="GO:0008360">
    <property type="term" value="P:regulation of cell shape"/>
    <property type="evidence" value="ECO:0007669"/>
    <property type="project" value="UniProtKB-KW"/>
</dbReference>
<dbReference type="InterPro" id="IPR017790">
    <property type="entry name" value="Penicillin-binding_protein_2"/>
</dbReference>
<dbReference type="InterPro" id="IPR005311">
    <property type="entry name" value="PBP_dimer"/>
</dbReference>
<dbReference type="Pfam" id="PF03717">
    <property type="entry name" value="PBP_dimer"/>
    <property type="match status" value="1"/>
</dbReference>
<accession>Q7M7V4</accession>
<dbReference type="GO" id="GO:0071972">
    <property type="term" value="F:peptidoglycan L,D-transpeptidase activity"/>
    <property type="evidence" value="ECO:0007669"/>
    <property type="project" value="TreeGrafter"/>
</dbReference>
<keyword evidence="4" id="KW-0997">Cell inner membrane</keyword>
<evidence type="ECO:0000256" key="14">
    <source>
        <dbReference type="SAM" id="Phobius"/>
    </source>
</evidence>
<dbReference type="PANTHER" id="PTHR30627">
    <property type="entry name" value="PEPTIDOGLYCAN D,D-TRANSPEPTIDASE"/>
    <property type="match status" value="1"/>
</dbReference>
<dbReference type="Gene3D" id="3.30.1390.30">
    <property type="entry name" value="Penicillin-binding protein 2a, domain 3"/>
    <property type="match status" value="1"/>
</dbReference>
<dbReference type="Pfam" id="PF00905">
    <property type="entry name" value="Transpeptidase"/>
    <property type="match status" value="1"/>
</dbReference>
<dbReference type="Proteomes" id="UP000000422">
    <property type="component" value="Chromosome"/>
</dbReference>
<keyword evidence="9" id="KW-0133">Cell shape</keyword>
<dbReference type="SUPFAM" id="SSF56601">
    <property type="entry name" value="beta-lactamase/transpeptidase-like"/>
    <property type="match status" value="1"/>
</dbReference>
<evidence type="ECO:0000313" key="17">
    <source>
        <dbReference type="EMBL" id="CAE11062.1"/>
    </source>
</evidence>
<evidence type="ECO:0000259" key="16">
    <source>
        <dbReference type="Pfam" id="PF03717"/>
    </source>
</evidence>
<keyword evidence="6" id="KW-0645">Protease</keyword>
<dbReference type="GO" id="GO:0009252">
    <property type="term" value="P:peptidoglycan biosynthetic process"/>
    <property type="evidence" value="ECO:0007669"/>
    <property type="project" value="UniProtKB-KW"/>
</dbReference>
<dbReference type="InterPro" id="IPR050515">
    <property type="entry name" value="Beta-lactam/transpept"/>
</dbReference>
<dbReference type="SUPFAM" id="SSF56519">
    <property type="entry name" value="Penicillin binding protein dimerisation domain"/>
    <property type="match status" value="1"/>
</dbReference>
<dbReference type="InterPro" id="IPR036138">
    <property type="entry name" value="PBP_dimer_sf"/>
</dbReference>
<feature type="domain" description="Penicillin-binding protein dimerisation" evidence="16">
    <location>
        <begin position="48"/>
        <end position="221"/>
    </location>
</feature>
<organism evidence="18">
    <name type="scientific">Wolinella succinogenes (strain ATCC 29543 / DSM 1740 / CCUG 13145 / JCM 31913 / LMG 7466 / NCTC 11488 / FDC 602W)</name>
    <name type="common">Vibrio succinogenes</name>
    <dbReference type="NCBI Taxonomy" id="273121"/>
    <lineage>
        <taxon>Bacteria</taxon>
        <taxon>Pseudomonadati</taxon>
        <taxon>Campylobacterota</taxon>
        <taxon>Epsilonproteobacteria</taxon>
        <taxon>Campylobacterales</taxon>
        <taxon>Helicobacteraceae</taxon>
        <taxon>Wolinella</taxon>
    </lineage>
</organism>
<evidence type="ECO:0000256" key="2">
    <source>
        <dbReference type="ARBA" id="ARBA00004236"/>
    </source>
</evidence>
<dbReference type="PANTHER" id="PTHR30627:SF2">
    <property type="entry name" value="PEPTIDOGLYCAN D,D-TRANSPEPTIDASE MRDA"/>
    <property type="match status" value="1"/>
</dbReference>